<dbReference type="GO" id="GO:0008080">
    <property type="term" value="F:N-acetyltransferase activity"/>
    <property type="evidence" value="ECO:0007669"/>
    <property type="project" value="InterPro"/>
</dbReference>
<evidence type="ECO:0000256" key="4">
    <source>
        <dbReference type="SAM" id="MobiDB-lite"/>
    </source>
</evidence>
<comment type="similarity">
    <text evidence="1">Belongs to the acetyltransferase family. GNAT subfamily.</text>
</comment>
<dbReference type="Gene3D" id="3.40.630.30">
    <property type="match status" value="1"/>
</dbReference>
<dbReference type="InterPro" id="IPR000182">
    <property type="entry name" value="GNAT_dom"/>
</dbReference>
<dbReference type="EMBL" id="FMSP01000003">
    <property type="protein sequence ID" value="SCV68414.1"/>
    <property type="molecule type" value="Genomic_DNA"/>
</dbReference>
<dbReference type="STRING" id="269621.A0A238F961"/>
<reference evidence="7" key="1">
    <citation type="submission" date="2016-09" db="EMBL/GenBank/DDBJ databases">
        <authorList>
            <person name="Jeantristanb JTB J.-T."/>
            <person name="Ricardo R."/>
        </authorList>
    </citation>
    <scope>NUCLEOTIDE SEQUENCE [LARGE SCALE GENOMIC DNA]</scope>
</reference>
<dbReference type="InterPro" id="IPR016181">
    <property type="entry name" value="Acyl_CoA_acyltransferase"/>
</dbReference>
<dbReference type="Proteomes" id="UP000198372">
    <property type="component" value="Unassembled WGS sequence"/>
</dbReference>
<sequence>MLENQSIALLGPRVILVPYRRHHVERYHEWMSDPAVREATASEPLTLQEEFEMQESWRVDEDKMTFIVLSQTEPSPLDATATVDQVRDRDTSSGMIGDINVFLSTTYPPDEEGGADFDLNSNPRARNAAGARPMPTGRRQCEVEVMIPMASNQRQRYAFEALRIFLPYVSRVLGIPPNDFFARIGATNSASLDLFEHKLGFKRGNTSVFDEIEMTYQHDEWSFPRVPAVLLDYPPQPIW</sequence>
<name>A0A238F961_9BASI</name>
<evidence type="ECO:0000313" key="7">
    <source>
        <dbReference type="Proteomes" id="UP000198372"/>
    </source>
</evidence>
<dbReference type="Pfam" id="PF13302">
    <property type="entry name" value="Acetyltransf_3"/>
    <property type="match status" value="1"/>
</dbReference>
<feature type="region of interest" description="Disordered" evidence="4">
    <location>
        <begin position="112"/>
        <end position="136"/>
    </location>
</feature>
<dbReference type="SUPFAM" id="SSF55729">
    <property type="entry name" value="Acyl-CoA N-acyltransferases (Nat)"/>
    <property type="match status" value="1"/>
</dbReference>
<gene>
    <name evidence="6" type="ORF">BQ2448_535</name>
</gene>
<keyword evidence="7" id="KW-1185">Reference proteome</keyword>
<evidence type="ECO:0000256" key="3">
    <source>
        <dbReference type="ARBA" id="ARBA00023315"/>
    </source>
</evidence>
<dbReference type="OrthoDB" id="5043642at2759"/>
<dbReference type="PANTHER" id="PTHR13256:SF16">
    <property type="entry name" value="ALPHA_BETA-TUBULIN-N-ACETYLTRANSFERASE 9"/>
    <property type="match status" value="1"/>
</dbReference>
<feature type="compositionally biased region" description="Low complexity" evidence="4">
    <location>
        <begin position="120"/>
        <end position="135"/>
    </location>
</feature>
<organism evidence="6 7">
    <name type="scientific">Microbotryum intermedium</name>
    <dbReference type="NCBI Taxonomy" id="269621"/>
    <lineage>
        <taxon>Eukaryota</taxon>
        <taxon>Fungi</taxon>
        <taxon>Dikarya</taxon>
        <taxon>Basidiomycota</taxon>
        <taxon>Pucciniomycotina</taxon>
        <taxon>Microbotryomycetes</taxon>
        <taxon>Microbotryales</taxon>
        <taxon>Microbotryaceae</taxon>
        <taxon>Microbotryum</taxon>
    </lineage>
</organism>
<dbReference type="InterPro" id="IPR039135">
    <property type="entry name" value="NAT9-like"/>
</dbReference>
<evidence type="ECO:0000259" key="5">
    <source>
        <dbReference type="Pfam" id="PF13302"/>
    </source>
</evidence>
<evidence type="ECO:0000256" key="2">
    <source>
        <dbReference type="ARBA" id="ARBA00022679"/>
    </source>
</evidence>
<dbReference type="AlphaFoldDB" id="A0A238F961"/>
<dbReference type="PANTHER" id="PTHR13256">
    <property type="entry name" value="N-ACETYLTRANSFERASE 9"/>
    <property type="match status" value="1"/>
</dbReference>
<evidence type="ECO:0000313" key="6">
    <source>
        <dbReference type="EMBL" id="SCV68414.1"/>
    </source>
</evidence>
<accession>A0A238F961</accession>
<keyword evidence="2" id="KW-0808">Transferase</keyword>
<protein>
    <submittedName>
        <fullName evidence="6">BQ2448_535 protein</fullName>
    </submittedName>
</protein>
<evidence type="ECO:0000256" key="1">
    <source>
        <dbReference type="ARBA" id="ARBA00009342"/>
    </source>
</evidence>
<feature type="domain" description="N-acetyltransferase" evidence="5">
    <location>
        <begin position="13"/>
        <end position="202"/>
    </location>
</feature>
<proteinExistence type="inferred from homology"/>
<keyword evidence="3" id="KW-0012">Acyltransferase</keyword>